<dbReference type="RefSeq" id="WP_117159080.1">
    <property type="nucleotide sequence ID" value="NZ_QVID01000001.1"/>
</dbReference>
<sequence>MKKLKIEFKWAIVFTITLLAWMLLEKTLGWHEENIANHWWLTMLFAPFAIFIYLLAIREKRRRVYNKKMTWLQGFISGTILTVFVALLSPIAQYITHNYITPEYFKTVIEYSITNDLMTRTNANDYFNITNYMWQSAFGALGFGIVTAAIVAIFTRKK</sequence>
<feature type="transmembrane region" description="Helical" evidence="1">
    <location>
        <begin position="69"/>
        <end position="95"/>
    </location>
</feature>
<dbReference type="Pfam" id="PF13858">
    <property type="entry name" value="DUF4199"/>
    <property type="match status" value="1"/>
</dbReference>
<evidence type="ECO:0000256" key="1">
    <source>
        <dbReference type="SAM" id="Phobius"/>
    </source>
</evidence>
<gene>
    <name evidence="2" type="ORF">DZ858_08225</name>
</gene>
<feature type="transmembrane region" description="Helical" evidence="1">
    <location>
        <begin position="39"/>
        <end position="57"/>
    </location>
</feature>
<keyword evidence="1" id="KW-1133">Transmembrane helix</keyword>
<dbReference type="EMBL" id="QVID01000001">
    <property type="protein sequence ID" value="RFN60020.1"/>
    <property type="molecule type" value="Genomic_DNA"/>
</dbReference>
<accession>A0A3E1QCY8</accession>
<organism evidence="2 3">
    <name type="scientific">Marixanthomonas ophiurae</name>
    <dbReference type="NCBI Taxonomy" id="387659"/>
    <lineage>
        <taxon>Bacteria</taxon>
        <taxon>Pseudomonadati</taxon>
        <taxon>Bacteroidota</taxon>
        <taxon>Flavobacteriia</taxon>
        <taxon>Flavobacteriales</taxon>
        <taxon>Flavobacteriaceae</taxon>
        <taxon>Marixanthomonas</taxon>
    </lineage>
</organism>
<keyword evidence="1" id="KW-0472">Membrane</keyword>
<comment type="caution">
    <text evidence="2">The sequence shown here is derived from an EMBL/GenBank/DDBJ whole genome shotgun (WGS) entry which is preliminary data.</text>
</comment>
<dbReference type="OrthoDB" id="5766000at2"/>
<dbReference type="Proteomes" id="UP000261082">
    <property type="component" value="Unassembled WGS sequence"/>
</dbReference>
<name>A0A3E1QCY8_9FLAO</name>
<proteinExistence type="predicted"/>
<keyword evidence="3" id="KW-1185">Reference proteome</keyword>
<dbReference type="AlphaFoldDB" id="A0A3E1QCY8"/>
<evidence type="ECO:0000313" key="2">
    <source>
        <dbReference type="EMBL" id="RFN60020.1"/>
    </source>
</evidence>
<feature type="transmembrane region" description="Helical" evidence="1">
    <location>
        <begin position="132"/>
        <end position="154"/>
    </location>
</feature>
<dbReference type="InterPro" id="IPR025250">
    <property type="entry name" value="DUF4199"/>
</dbReference>
<evidence type="ECO:0000313" key="3">
    <source>
        <dbReference type="Proteomes" id="UP000261082"/>
    </source>
</evidence>
<keyword evidence="1" id="KW-0812">Transmembrane</keyword>
<protein>
    <submittedName>
        <fullName evidence="2">DUF4199 domain-containing protein</fullName>
    </submittedName>
</protein>
<reference evidence="2 3" key="1">
    <citation type="journal article" date="2007" name="Int. J. Syst. Evol. Microbiol.">
        <title>Marixanthomonas ophiurae gen. nov., sp. nov., a marine bacterium of the family Flavobacteriaceae isolated from a deep-sea brittle star.</title>
        <authorList>
            <person name="Romanenko L.A."/>
            <person name="Uchino M."/>
            <person name="Frolova G.M."/>
            <person name="Mikhailov V.V."/>
        </authorList>
    </citation>
    <scope>NUCLEOTIDE SEQUENCE [LARGE SCALE GENOMIC DNA]</scope>
    <source>
        <strain evidence="2 3">KMM 3046</strain>
    </source>
</reference>